<dbReference type="HOGENOM" id="CLU_1353738_0_0_5"/>
<dbReference type="InterPro" id="IPR015422">
    <property type="entry name" value="PyrdxlP-dep_Trfase_small"/>
</dbReference>
<accession>D5AS76</accession>
<dbReference type="AlphaFoldDB" id="D5AS76"/>
<proteinExistence type="predicted"/>
<keyword evidence="2" id="KW-1185">Reference proteome</keyword>
<name>D5AS76_RHOCB</name>
<dbReference type="KEGG" id="rcp:RCAP_rcc03374"/>
<gene>
    <name evidence="1" type="ordered locus">RCAP_rcc03374</name>
</gene>
<dbReference type="Gene3D" id="3.90.1150.10">
    <property type="entry name" value="Aspartate Aminotransferase, domain 1"/>
    <property type="match status" value="1"/>
</dbReference>
<dbReference type="EMBL" id="CP001312">
    <property type="protein sequence ID" value="ADE87098.1"/>
    <property type="molecule type" value="Genomic_DNA"/>
</dbReference>
<dbReference type="Proteomes" id="UP000002361">
    <property type="component" value="Chromosome"/>
</dbReference>
<sequence length="202" mass="22189">MPPIIVTFPSPADTAFDVARFYAAMTARGVLIYPRKLAMIESFRIGCITRIDPERMSRVVVAVEETRQKLGGALPPSRVSARPSCHAPFADAQRCAGGAGDHQLFVRRNDHHAGAGEIRGNHRRVCAVAEVVDLDPHPAQPFADPLADQPRVFADAAAKDERVDPAQRCRHRPQLALGAEDEIVDRLPRFGRVRGLERPHVA</sequence>
<evidence type="ECO:0000313" key="2">
    <source>
        <dbReference type="Proteomes" id="UP000002361"/>
    </source>
</evidence>
<organism evidence="1 2">
    <name type="scientific">Rhodobacter capsulatus (strain ATCC BAA-309 / NBRC 16581 / SB1003)</name>
    <dbReference type="NCBI Taxonomy" id="272942"/>
    <lineage>
        <taxon>Bacteria</taxon>
        <taxon>Pseudomonadati</taxon>
        <taxon>Pseudomonadota</taxon>
        <taxon>Alphaproteobacteria</taxon>
        <taxon>Rhodobacterales</taxon>
        <taxon>Rhodobacter group</taxon>
        <taxon>Rhodobacter</taxon>
    </lineage>
</organism>
<evidence type="ECO:0000313" key="1">
    <source>
        <dbReference type="EMBL" id="ADE87098.1"/>
    </source>
</evidence>
<protein>
    <submittedName>
        <fullName evidence="1">Conserved domain protein</fullName>
    </submittedName>
</protein>
<dbReference type="eggNOG" id="COG0075">
    <property type="taxonomic scope" value="Bacteria"/>
</dbReference>
<dbReference type="STRING" id="272942.RCAP_rcc03374"/>
<reference key="1">
    <citation type="submission" date="2008-12" db="EMBL/GenBank/DDBJ databases">
        <title>Complete genome sequence of Rhodobacter capsulatus SB1003.</title>
        <authorList>
            <person name="Strnad H."/>
            <person name="Lapidus A."/>
            <person name="Vlcek C."/>
            <person name="Ulbrich P."/>
            <person name="Paces J."/>
            <person name="Maltsev N."/>
            <person name="Kumar V."/>
            <person name="Kogan Y."/>
            <person name="Milgram A."/>
            <person name="Rebrekov D."/>
            <person name="Mazur M."/>
            <person name="Cox R."/>
            <person name="Kyrpides N."/>
            <person name="Kolar M."/>
            <person name="Sachova J."/>
            <person name="Ridl J."/>
            <person name="Ivanova N."/>
            <person name="Kapatral V."/>
            <person name="Los T."/>
            <person name="Lykidis A."/>
            <person name="Mikhailova N."/>
            <person name="Reznik G."/>
            <person name="Vasieva O."/>
            <person name="Fonstein M."/>
            <person name="Paces V."/>
            <person name="Haselkorn R."/>
        </authorList>
    </citation>
    <scope>NUCLEOTIDE SEQUENCE</scope>
    <source>
        <strain>SB1003</strain>
    </source>
</reference>
<reference evidence="1 2" key="2">
    <citation type="journal article" date="2010" name="J. Bacteriol.">
        <title>Complete genome sequence of the photosynthetic purple nonsulfur bacterium Rhodobacter capsulatus SB 1003.</title>
        <authorList>
            <person name="Strnad H."/>
            <person name="Lapidus A."/>
            <person name="Paces J."/>
            <person name="Ulbrich P."/>
            <person name="Vlcek C."/>
            <person name="Paces V."/>
            <person name="Haselkorn R."/>
        </authorList>
    </citation>
    <scope>NUCLEOTIDE SEQUENCE [LARGE SCALE GENOMIC DNA]</scope>
    <source>
        <strain evidence="2">ATCC BAA-309 / NBRC 16581 / SB1003</strain>
    </source>
</reference>